<feature type="domain" description="T-ag OBD" evidence="1">
    <location>
        <begin position="1"/>
        <end position="25"/>
    </location>
</feature>
<dbReference type="PROSITE" id="PS51287">
    <property type="entry name" value="T_AG_OBD"/>
    <property type="match status" value="1"/>
</dbReference>
<dbReference type="InterPro" id="IPR003133">
    <property type="entry name" value="T_Ag_DNA-bd"/>
</dbReference>
<evidence type="ECO:0000259" key="1">
    <source>
        <dbReference type="PROSITE" id="PS51287"/>
    </source>
</evidence>
<dbReference type="GO" id="GO:0006260">
    <property type="term" value="P:DNA replication"/>
    <property type="evidence" value="ECO:0007669"/>
    <property type="project" value="InterPro"/>
</dbReference>
<gene>
    <name evidence="2" type="ORF">KM92DES2_10598</name>
</gene>
<dbReference type="AlphaFoldDB" id="A0A212J6C8"/>
<dbReference type="GO" id="GO:0003688">
    <property type="term" value="F:DNA replication origin binding"/>
    <property type="evidence" value="ECO:0007669"/>
    <property type="project" value="InterPro"/>
</dbReference>
<organism evidence="2">
    <name type="scientific">uncultured Desulfovibrio sp</name>
    <dbReference type="NCBI Taxonomy" id="167968"/>
    <lineage>
        <taxon>Bacteria</taxon>
        <taxon>Pseudomonadati</taxon>
        <taxon>Thermodesulfobacteriota</taxon>
        <taxon>Desulfovibrionia</taxon>
        <taxon>Desulfovibrionales</taxon>
        <taxon>Desulfovibrionaceae</taxon>
        <taxon>Desulfovibrio</taxon>
        <taxon>environmental samples</taxon>
    </lineage>
</organism>
<sequence length="25" mass="2984">MLTVKRQALSFLYSFFDKKVTISFL</sequence>
<reference evidence="2" key="1">
    <citation type="submission" date="2016-04" db="EMBL/GenBank/DDBJ databases">
        <authorList>
            <person name="Evans L.H."/>
            <person name="Alamgir A."/>
            <person name="Owens N."/>
            <person name="Weber N.D."/>
            <person name="Virtaneva K."/>
            <person name="Barbian K."/>
            <person name="Babar A."/>
            <person name="Rosenke K."/>
        </authorList>
    </citation>
    <scope>NUCLEOTIDE SEQUENCE</scope>
    <source>
        <strain evidence="2">92-2</strain>
    </source>
</reference>
<accession>A0A212J6C8</accession>
<name>A0A212J6C8_9BACT</name>
<evidence type="ECO:0000313" key="2">
    <source>
        <dbReference type="EMBL" id="SBV94964.1"/>
    </source>
</evidence>
<proteinExistence type="predicted"/>
<protein>
    <recommendedName>
        <fullName evidence="1">T-ag OBD domain-containing protein</fullName>
    </recommendedName>
</protein>
<dbReference type="EMBL" id="FLUP01000001">
    <property type="protein sequence ID" value="SBV94964.1"/>
    <property type="molecule type" value="Genomic_DNA"/>
</dbReference>